<dbReference type="GO" id="GO:0140673">
    <property type="term" value="P:transcription elongation-coupled chromatin remodeling"/>
    <property type="evidence" value="ECO:0007669"/>
    <property type="project" value="InterPro"/>
</dbReference>
<feature type="compositionally biased region" description="Polar residues" evidence="2">
    <location>
        <begin position="1480"/>
        <end position="1497"/>
    </location>
</feature>
<dbReference type="InterPro" id="IPR035420">
    <property type="entry name" value="Spt6_SH2"/>
</dbReference>
<dbReference type="SMART" id="SM00316">
    <property type="entry name" value="S1"/>
    <property type="match status" value="1"/>
</dbReference>
<dbReference type="PANTHER" id="PTHR10145">
    <property type="entry name" value="TRANSCRIPTION ELONGATION FACTOR SPT6"/>
    <property type="match status" value="1"/>
</dbReference>
<keyword evidence="5" id="KW-1185">Reference proteome</keyword>
<proteinExistence type="inferred from homology"/>
<dbReference type="Proteomes" id="UP000886885">
    <property type="component" value="Chromosome 1D"/>
</dbReference>
<dbReference type="Pfam" id="PF17674">
    <property type="entry name" value="HHH_9"/>
    <property type="match status" value="1"/>
</dbReference>
<feature type="region of interest" description="Disordered" evidence="2">
    <location>
        <begin position="1478"/>
        <end position="1510"/>
    </location>
</feature>
<dbReference type="Pfam" id="PF14635">
    <property type="entry name" value="HHH_7"/>
    <property type="match status" value="1"/>
</dbReference>
<dbReference type="GO" id="GO:0008023">
    <property type="term" value="C:transcription elongation factor complex"/>
    <property type="evidence" value="ECO:0007669"/>
    <property type="project" value="TreeGrafter"/>
</dbReference>
<keyword evidence="1" id="KW-0804">Transcription</keyword>
<feature type="compositionally biased region" description="Polar residues" evidence="2">
    <location>
        <begin position="1668"/>
        <end position="1690"/>
    </location>
</feature>
<dbReference type="CDD" id="cd09918">
    <property type="entry name" value="SH2_Nterm_SPT6_like"/>
    <property type="match status" value="1"/>
</dbReference>
<dbReference type="CDD" id="cd09928">
    <property type="entry name" value="SH2_Cterm_SPT6_like"/>
    <property type="match status" value="1"/>
</dbReference>
<evidence type="ECO:0000313" key="4">
    <source>
        <dbReference type="EMBL" id="KAG6787793.1"/>
    </source>
</evidence>
<comment type="similarity">
    <text evidence="1">Belongs to the SPT6 family.</text>
</comment>
<dbReference type="InterPro" id="IPR017072">
    <property type="entry name" value="TF_Spt6"/>
</dbReference>
<feature type="compositionally biased region" description="Low complexity" evidence="2">
    <location>
        <begin position="1571"/>
        <end position="1581"/>
    </location>
</feature>
<dbReference type="PIRSF" id="PIRSF036947">
    <property type="entry name" value="Spt6"/>
    <property type="match status" value="1"/>
</dbReference>
<dbReference type="InterPro" id="IPR028083">
    <property type="entry name" value="Spt6_acidic_N_dom"/>
</dbReference>
<dbReference type="EMBL" id="JAAWWB010000002">
    <property type="protein sequence ID" value="KAG6787793.1"/>
    <property type="molecule type" value="Genomic_DNA"/>
</dbReference>
<accession>A0A8X8AE97</accession>
<dbReference type="OrthoDB" id="995477at2759"/>
<dbReference type="InterPro" id="IPR003029">
    <property type="entry name" value="S1_domain"/>
</dbReference>
<reference evidence="4" key="1">
    <citation type="journal article" date="2020" name="bioRxiv">
        <title>Hybrid origin of Populus tomentosa Carr. identified through genome sequencing and phylogenomic analysis.</title>
        <authorList>
            <person name="An X."/>
            <person name="Gao K."/>
            <person name="Chen Z."/>
            <person name="Li J."/>
            <person name="Yang X."/>
            <person name="Yang X."/>
            <person name="Zhou J."/>
            <person name="Guo T."/>
            <person name="Zhao T."/>
            <person name="Huang S."/>
            <person name="Miao D."/>
            <person name="Khan W.U."/>
            <person name="Rao P."/>
            <person name="Ye M."/>
            <person name="Lei B."/>
            <person name="Liao W."/>
            <person name="Wang J."/>
            <person name="Ji L."/>
            <person name="Li Y."/>
            <person name="Guo B."/>
            <person name="Mustafa N.S."/>
            <person name="Li S."/>
            <person name="Yun Q."/>
            <person name="Keller S.R."/>
            <person name="Mao J."/>
            <person name="Zhang R."/>
            <person name="Strauss S.H."/>
        </authorList>
    </citation>
    <scope>NUCLEOTIDE SEQUENCE</scope>
    <source>
        <strain evidence="4">GM15</strain>
        <tissue evidence="4">Leaf</tissue>
    </source>
</reference>
<dbReference type="InterPro" id="IPR041692">
    <property type="entry name" value="HHH_9"/>
</dbReference>
<dbReference type="GO" id="GO:0042393">
    <property type="term" value="F:histone binding"/>
    <property type="evidence" value="ECO:0007669"/>
    <property type="project" value="TreeGrafter"/>
</dbReference>
<dbReference type="GO" id="GO:0031491">
    <property type="term" value="F:nucleosome binding"/>
    <property type="evidence" value="ECO:0007669"/>
    <property type="project" value="TreeGrafter"/>
</dbReference>
<dbReference type="PANTHER" id="PTHR10145:SF6">
    <property type="entry name" value="TRANSCRIPTION ELONGATION FACTOR SPT6"/>
    <property type="match status" value="1"/>
</dbReference>
<comment type="subcellular location">
    <subcellularLocation>
        <location evidence="1">Nucleus</location>
    </subcellularLocation>
</comment>
<dbReference type="Pfam" id="PF14639">
    <property type="entry name" value="YqgF"/>
    <property type="match status" value="1"/>
</dbReference>
<comment type="function">
    <text evidence="1">Transcription elongation factor that enhances transcription elongation by RNA polymerase II (RNAPII).</text>
</comment>
<dbReference type="InterPro" id="IPR006641">
    <property type="entry name" value="YqgF/RNaseH-like_dom"/>
</dbReference>
<name>A0A8X8AE97_POPTO</name>
<organism evidence="4 5">
    <name type="scientific">Populus tomentosa</name>
    <name type="common">Chinese white poplar</name>
    <dbReference type="NCBI Taxonomy" id="118781"/>
    <lineage>
        <taxon>Eukaryota</taxon>
        <taxon>Viridiplantae</taxon>
        <taxon>Streptophyta</taxon>
        <taxon>Embryophyta</taxon>
        <taxon>Tracheophyta</taxon>
        <taxon>Spermatophyta</taxon>
        <taxon>Magnoliopsida</taxon>
        <taxon>eudicotyledons</taxon>
        <taxon>Gunneridae</taxon>
        <taxon>Pentapetalae</taxon>
        <taxon>rosids</taxon>
        <taxon>fabids</taxon>
        <taxon>Malpighiales</taxon>
        <taxon>Salicaceae</taxon>
        <taxon>Saliceae</taxon>
        <taxon>Populus</taxon>
    </lineage>
</organism>
<dbReference type="InterPro" id="IPR035018">
    <property type="entry name" value="Spt6_SH2_C"/>
</dbReference>
<comment type="caution">
    <text evidence="4">The sequence shown here is derived from an EMBL/GenBank/DDBJ whole genome shotgun (WGS) entry which is preliminary data.</text>
</comment>
<dbReference type="GO" id="GO:0003676">
    <property type="term" value="F:nucleic acid binding"/>
    <property type="evidence" value="ECO:0007669"/>
    <property type="project" value="InterPro"/>
</dbReference>
<feature type="domain" description="S1 motif" evidence="3">
    <location>
        <begin position="1168"/>
        <end position="1238"/>
    </location>
</feature>
<evidence type="ECO:0000256" key="2">
    <source>
        <dbReference type="SAM" id="MobiDB-lite"/>
    </source>
</evidence>
<feature type="region of interest" description="Disordered" evidence="2">
    <location>
        <begin position="1522"/>
        <end position="1716"/>
    </location>
</feature>
<dbReference type="InterPro" id="IPR035019">
    <property type="entry name" value="Spt6_SH2_N"/>
</dbReference>
<sequence length="1716" mass="193301">MGILHEYPFTSDREETRNLIYFSEDVVRKFQFIGVVICYGLYSEDQASRSVFSDTSVLRYRLLKERKPVWVVLALYNSMKKAKRKLPFTLVDEDDEEAEVAVKEKRAQNFSVDDDEDGLDKFETDEFIVDYNEEEVEGDCDGKDEQMKKKMRKKKSSKNLVLDDDDLELLRENQKPRLFQAKRVGNKKFKRLKKAKGRALGKDSGLSDDDVSLYDDSAEEREAMYDDDITDMTDFIVDDDERYEKRAPMRLWELKEKKSRLVTAASSSSLEEAGYVFGDADELLKRQVLVKVVKPDDYDNFDLDHFMAERDDHVKKTDLPERMQMSEEITRTALVGETRRQEESSWILNQLITDMYPLLCNKKAQEGNGVGLLKKINKEDIVRFLEMHDLENYDIPFIAMYRKEKCLSMLEDLGEDGIQNECSNDTEGKPRLKWHKILWAINELDRKWSLLQKRKSMLEESYKKRYEEECNNIDDMARLSLINLYFDTIMKSLMLAETEKDIDDVSMKFSLHFPPTEEVMEGKFKRRERRSAYSDYIKAGLWELAVKFVCSSKQFCLHLRQKKMVSFLWTQENDKVGMDFWEDLNESPEVIASKFTCASLETPEAVLKGARHIAALEISCEPSVRKHARGFFIDEALVSTRPTPKGAKEIDFCHQFSSVKWLRDKPLDKFQDAQWLLIQKAEEEKLLEVTIKLPEDSLNKLISYSHKIYLAGGDDGYTQLWDEQRKLILQDVFSNCLLPSLEKETHVLLKTRAKCLVLMEYGEQLWNRASVAPYPHKRNVAGLEEGTGPRVMACCWGPGKPPTTFVMLDSCGQLLDVLQSGSISLRSQNVTGLQRKKYDQLRVHKFIISHQPDVIVLGAANASCARLKDDIKEIVLKIEESSIDAGQGLNGIAVIYGDETLPQLYEKSEVSLRHLPGQEGIVKRAVALGRYLQNPLAMIATLCGVQKEIVSWKLTSLDHFLTPEEKYGMIEMLMVDITNQVGVDINAAVSQDWLSAPLQFVSGLGSQKAAFLQRELAAGKIVNNRKELAICGLTEKKIFFNAVGFLRICCGEILSFGCEYDMLDGTRIHPESYGLAEKLVKDVYDDVAEAHPLKHVKNNPQLLKDFDINAYADNYEIEQGENKKLTLYDIKTELLHGFLDPRRPYEEPTQDEEFCLISGKNEDAFAEGRIVQAIVCRVLSQRAFCALDSGLIGMITKDDYSDEAADYSLTKRLREGDILTCKIKQIDKSRHQVLLTCKESELKSSGDQNLHELEPYYCGGQSSLVSHQEIACKEDLKNKHFISRMIIHPHYENMTQNQAVEFLADKDVGERVFHPSSRGPHYLTLTMKVFNGLYVHKDIIEDGKNLKDFSSMLDLGKTLKIGDDIYKDLDEVISQYVDPLVTHLKAILSFRKFKKGSKAEVDELLKSEKSDYPMRIPYCFGVSYEHPGTFILFYIRTNLHHEYIGLHPKGFKFRKQTFRKVEQLVAYFQKHIDDLKHQPAQMTRPVTGSSARASTECGNEGGWKGQLNSSKDELSTLVSAGKKDCTRDDGGIGGHGSGRGHGHPSGLPRPNCVRGHGNRGGFGNGRGGNNCNGSDSGNNTSHWHDSGGNSGAGSSNSWGNNTGGNASSWGNNAGGNASSSSWGGSRHPVNAGGHNSGGSGDDCQGIPGSGPPNGSDWMGSNKEGGNNFWGTESSSGGNLGGFNTNSESGNTGWGAGSRKSSSHPAGEDGWSGGGGW</sequence>
<dbReference type="InterPro" id="IPR032706">
    <property type="entry name" value="Spt6_HHH"/>
</dbReference>
<dbReference type="FunFam" id="3.30.505.10:FF:000050">
    <property type="entry name" value="Transcription elongation factor spt6"/>
    <property type="match status" value="1"/>
</dbReference>
<dbReference type="Pfam" id="PF14633">
    <property type="entry name" value="SH2_2"/>
    <property type="match status" value="1"/>
</dbReference>
<dbReference type="SMART" id="SM00732">
    <property type="entry name" value="YqgFc"/>
    <property type="match status" value="1"/>
</dbReference>
<evidence type="ECO:0000313" key="5">
    <source>
        <dbReference type="Proteomes" id="UP000886885"/>
    </source>
</evidence>
<dbReference type="Pfam" id="PF14632">
    <property type="entry name" value="SPT6_acidic"/>
    <property type="match status" value="1"/>
</dbReference>
<feature type="compositionally biased region" description="Low complexity" evidence="2">
    <location>
        <begin position="1592"/>
        <end position="1625"/>
    </location>
</feature>
<dbReference type="PROSITE" id="PS50126">
    <property type="entry name" value="S1"/>
    <property type="match status" value="1"/>
</dbReference>
<dbReference type="GO" id="GO:0034728">
    <property type="term" value="P:nucleosome organization"/>
    <property type="evidence" value="ECO:0007669"/>
    <property type="project" value="TreeGrafter"/>
</dbReference>
<protein>
    <recommendedName>
        <fullName evidence="1">Transcription elongation factor spt6</fullName>
    </recommendedName>
</protein>
<feature type="compositionally biased region" description="Gly residues" evidence="2">
    <location>
        <begin position="1558"/>
        <end position="1570"/>
    </location>
</feature>
<evidence type="ECO:0000259" key="3">
    <source>
        <dbReference type="PROSITE" id="PS50126"/>
    </source>
</evidence>
<gene>
    <name evidence="4" type="ORF">POTOM_003838</name>
</gene>
<keyword evidence="1" id="KW-0539">Nucleus</keyword>
<dbReference type="InterPro" id="IPR028231">
    <property type="entry name" value="Spt6_YqgF"/>
</dbReference>
<evidence type="ECO:0000256" key="1">
    <source>
        <dbReference type="PIRNR" id="PIRNR036947"/>
    </source>
</evidence>